<proteinExistence type="predicted"/>
<reference evidence="2 3" key="1">
    <citation type="submission" date="2019-04" db="EMBL/GenBank/DDBJ databases">
        <authorList>
            <person name="Van Vliet M D."/>
        </authorList>
    </citation>
    <scope>NUCLEOTIDE SEQUENCE [LARGE SCALE GENOMIC DNA]</scope>
    <source>
        <strain evidence="2 3">F1</strain>
    </source>
</reference>
<feature type="compositionally biased region" description="Acidic residues" evidence="1">
    <location>
        <begin position="54"/>
        <end position="71"/>
    </location>
</feature>
<dbReference type="InterPro" id="IPR028974">
    <property type="entry name" value="TSP_type-3_rpt"/>
</dbReference>
<protein>
    <submittedName>
        <fullName evidence="2">Uncharacterized protein</fullName>
    </submittedName>
</protein>
<feature type="region of interest" description="Disordered" evidence="1">
    <location>
        <begin position="54"/>
        <end position="73"/>
    </location>
</feature>
<evidence type="ECO:0000313" key="2">
    <source>
        <dbReference type="EMBL" id="VGO17072.1"/>
    </source>
</evidence>
<evidence type="ECO:0000256" key="1">
    <source>
        <dbReference type="SAM" id="MobiDB-lite"/>
    </source>
</evidence>
<dbReference type="AlphaFoldDB" id="A0A6C2UAD2"/>
<name>A0A6C2UAD2_PONDE</name>
<dbReference type="EMBL" id="CAAHFG010000004">
    <property type="protein sequence ID" value="VGO17072.1"/>
    <property type="molecule type" value="Genomic_DNA"/>
</dbReference>
<sequence>MASSFAVGGISTNGEYSNVSSWQQPVDPTQSTGGDYVNQSGFLAGFIEQDGSDIDGDGLVDTLDPDNDNDGILDLAEISGSTFNPPVPTDPNKDDSDGDGSSDMAEFLFGYDPTNPDSRFQISPDVGASNGAYQLTFQTLKDRMYVPLYCDDLATANWVAFTNVGNSVWIESRGGTNSHTVVDDFTVNTSGTTPTNSVRFYRVSVQKIY</sequence>
<dbReference type="SUPFAM" id="SSF103647">
    <property type="entry name" value="TSP type-3 repeat"/>
    <property type="match status" value="1"/>
</dbReference>
<evidence type="ECO:0000313" key="3">
    <source>
        <dbReference type="Proteomes" id="UP000366872"/>
    </source>
</evidence>
<keyword evidence="3" id="KW-1185">Reference proteome</keyword>
<organism evidence="2 3">
    <name type="scientific">Pontiella desulfatans</name>
    <dbReference type="NCBI Taxonomy" id="2750659"/>
    <lineage>
        <taxon>Bacteria</taxon>
        <taxon>Pseudomonadati</taxon>
        <taxon>Kiritimatiellota</taxon>
        <taxon>Kiritimatiellia</taxon>
        <taxon>Kiritimatiellales</taxon>
        <taxon>Pontiellaceae</taxon>
        <taxon>Pontiella</taxon>
    </lineage>
</organism>
<feature type="region of interest" description="Disordered" evidence="1">
    <location>
        <begin position="1"/>
        <end position="38"/>
    </location>
</feature>
<accession>A0A6C2UAD2</accession>
<dbReference type="GO" id="GO:0005509">
    <property type="term" value="F:calcium ion binding"/>
    <property type="evidence" value="ECO:0007669"/>
    <property type="project" value="InterPro"/>
</dbReference>
<dbReference type="Proteomes" id="UP000366872">
    <property type="component" value="Unassembled WGS sequence"/>
</dbReference>
<dbReference type="Gene3D" id="4.10.1080.10">
    <property type="entry name" value="TSP type-3 repeat"/>
    <property type="match status" value="1"/>
</dbReference>
<feature type="region of interest" description="Disordered" evidence="1">
    <location>
        <begin position="78"/>
        <end position="108"/>
    </location>
</feature>
<feature type="compositionally biased region" description="Polar residues" evidence="1">
    <location>
        <begin position="10"/>
        <end position="38"/>
    </location>
</feature>
<gene>
    <name evidence="2" type="ORF">PDESU_05667</name>
</gene>